<evidence type="ECO:0000256" key="2">
    <source>
        <dbReference type="PROSITE-ProRule" id="PRU00176"/>
    </source>
</evidence>
<gene>
    <name evidence="4" type="ORF">OIU77_008484</name>
</gene>
<comment type="caution">
    <text evidence="4">The sequence shown here is derived from an EMBL/GenBank/DDBJ whole genome shotgun (WGS) entry which is preliminary data.</text>
</comment>
<evidence type="ECO:0000256" key="1">
    <source>
        <dbReference type="ARBA" id="ARBA00022884"/>
    </source>
</evidence>
<accession>A0ABQ9AJK7</accession>
<dbReference type="InterPro" id="IPR035979">
    <property type="entry name" value="RBD_domain_sf"/>
</dbReference>
<keyword evidence="5" id="KW-1185">Reference proteome</keyword>
<dbReference type="SMART" id="SM00360">
    <property type="entry name" value="RRM"/>
    <property type="match status" value="1"/>
</dbReference>
<dbReference type="InterPro" id="IPR000504">
    <property type="entry name" value="RRM_dom"/>
</dbReference>
<dbReference type="PANTHER" id="PTHR11176">
    <property type="entry name" value="BOULE-RELATED"/>
    <property type="match status" value="1"/>
</dbReference>
<name>A0ABQ9AJK7_9ROSI</name>
<dbReference type="InterPro" id="IPR012677">
    <property type="entry name" value="Nucleotide-bd_a/b_plait_sf"/>
</dbReference>
<dbReference type="Gene3D" id="3.30.70.330">
    <property type="match status" value="1"/>
</dbReference>
<evidence type="ECO:0000313" key="5">
    <source>
        <dbReference type="Proteomes" id="UP001141253"/>
    </source>
</evidence>
<dbReference type="PANTHER" id="PTHR11176:SF22">
    <property type="entry name" value="RNA-BINDING PROTEIN 38-LIKE ISOFORM X1"/>
    <property type="match status" value="1"/>
</dbReference>
<feature type="domain" description="RRM" evidence="3">
    <location>
        <begin position="28"/>
        <end position="105"/>
    </location>
</feature>
<protein>
    <recommendedName>
        <fullName evidence="3">RRM domain-containing protein</fullName>
    </recommendedName>
</protein>
<dbReference type="PROSITE" id="PS50102">
    <property type="entry name" value="RRM"/>
    <property type="match status" value="1"/>
</dbReference>
<evidence type="ECO:0000313" key="4">
    <source>
        <dbReference type="EMBL" id="KAJ6340739.1"/>
    </source>
</evidence>
<keyword evidence="1 2" id="KW-0694">RNA-binding</keyword>
<dbReference type="Proteomes" id="UP001141253">
    <property type="component" value="Chromosome 15W"/>
</dbReference>
<dbReference type="Pfam" id="PF00076">
    <property type="entry name" value="RRM_1"/>
    <property type="match status" value="1"/>
</dbReference>
<organism evidence="4 5">
    <name type="scientific">Salix suchowensis</name>
    <dbReference type="NCBI Taxonomy" id="1278906"/>
    <lineage>
        <taxon>Eukaryota</taxon>
        <taxon>Viridiplantae</taxon>
        <taxon>Streptophyta</taxon>
        <taxon>Embryophyta</taxon>
        <taxon>Tracheophyta</taxon>
        <taxon>Spermatophyta</taxon>
        <taxon>Magnoliopsida</taxon>
        <taxon>eudicotyledons</taxon>
        <taxon>Gunneridae</taxon>
        <taxon>Pentapetalae</taxon>
        <taxon>rosids</taxon>
        <taxon>fabids</taxon>
        <taxon>Malpighiales</taxon>
        <taxon>Salicaceae</taxon>
        <taxon>Saliceae</taxon>
        <taxon>Salix</taxon>
    </lineage>
</organism>
<reference evidence="4" key="2">
    <citation type="journal article" date="2023" name="Int. J. Mol. Sci.">
        <title>De Novo Assembly and Annotation of 11 Diverse Shrub Willow (Salix) Genomes Reveals Novel Gene Organization in Sex-Linked Regions.</title>
        <authorList>
            <person name="Hyden B."/>
            <person name="Feng K."/>
            <person name="Yates T.B."/>
            <person name="Jawdy S."/>
            <person name="Cereghino C."/>
            <person name="Smart L.B."/>
            <person name="Muchero W."/>
        </authorList>
    </citation>
    <scope>NUCLEOTIDE SEQUENCE</scope>
    <source>
        <tissue evidence="4">Shoot tip</tissue>
    </source>
</reference>
<reference evidence="4" key="1">
    <citation type="submission" date="2022-10" db="EMBL/GenBank/DDBJ databases">
        <authorList>
            <person name="Hyden B.L."/>
            <person name="Feng K."/>
            <person name="Yates T."/>
            <person name="Jawdy S."/>
            <person name="Smart L.B."/>
            <person name="Muchero W."/>
        </authorList>
    </citation>
    <scope>NUCLEOTIDE SEQUENCE</scope>
    <source>
        <tissue evidence="4">Shoot tip</tissue>
    </source>
</reference>
<dbReference type="SUPFAM" id="SSF54928">
    <property type="entry name" value="RNA-binding domain, RBD"/>
    <property type="match status" value="1"/>
</dbReference>
<dbReference type="EMBL" id="JAPFFI010000020">
    <property type="protein sequence ID" value="KAJ6340739.1"/>
    <property type="molecule type" value="Genomic_DNA"/>
</dbReference>
<proteinExistence type="predicted"/>
<sequence>MSQEIMESRMLISETSGASEFTHDTTYTKIFVGGLPWETRKDSLQSYFDQFGEIIEAVVIIDRSTGRSKGYGFVNFKDPDSATRACLNPYPVIDGRRANCNLAALGARKKAAGIDRLGPAAPRFMAPLNIHGPSACFNQQSTQYASPYSVFGYPIHPQDTSATNNLYNAYGGKQFPFYYPAAASGSPWSLPELLPILCSTWTAQPSLLPQSDAELSSIQRFWDLIESHFSFLTIKYQSSRSKTCSDSRTAAMRVPIALSEQKSWGYFL</sequence>
<evidence type="ECO:0000259" key="3">
    <source>
        <dbReference type="PROSITE" id="PS50102"/>
    </source>
</evidence>
<dbReference type="CDD" id="cd12384">
    <property type="entry name" value="RRM_RBM24_RBM38_like"/>
    <property type="match status" value="1"/>
</dbReference>